<dbReference type="PROSITE" id="PS51257">
    <property type="entry name" value="PROKAR_LIPOPROTEIN"/>
    <property type="match status" value="1"/>
</dbReference>
<reference evidence="5" key="1">
    <citation type="submission" date="2023-06" db="EMBL/GenBank/DDBJ databases">
        <authorList>
            <person name="Zeman M."/>
            <person name="Kubasova T."/>
            <person name="Jahodarova E."/>
            <person name="Nykrynova M."/>
            <person name="Rychlik I."/>
        </authorList>
    </citation>
    <scope>NUCLEOTIDE SEQUENCE</scope>
    <source>
        <strain evidence="5">ET15</strain>
        <strain evidence="4">ET37</strain>
    </source>
</reference>
<proteinExistence type="predicted"/>
<dbReference type="InterPro" id="IPR049046">
    <property type="entry name" value="Beta-AFase-like_GH127_middle"/>
</dbReference>
<name>A0AAW7JJ99_9BACT</name>
<keyword evidence="6" id="KW-1185">Reference proteome</keyword>
<accession>A0AAW7JJ99</accession>
<evidence type="ECO:0000259" key="1">
    <source>
        <dbReference type="Pfam" id="PF07944"/>
    </source>
</evidence>
<evidence type="ECO:0000313" key="6">
    <source>
        <dbReference type="Proteomes" id="UP001167831"/>
    </source>
</evidence>
<keyword evidence="5" id="KW-0378">Hydrolase</keyword>
<dbReference type="PANTHER" id="PTHR43465">
    <property type="entry name" value="DUF1680 DOMAIN PROTEIN (AFU_ORTHOLOGUE AFUA_1G08910)"/>
    <property type="match status" value="1"/>
</dbReference>
<evidence type="ECO:0000259" key="3">
    <source>
        <dbReference type="Pfam" id="PF20737"/>
    </source>
</evidence>
<dbReference type="GO" id="GO:0016787">
    <property type="term" value="F:hydrolase activity"/>
    <property type="evidence" value="ECO:0007669"/>
    <property type="project" value="UniProtKB-KW"/>
</dbReference>
<feature type="domain" description="Non-reducing end beta-L-arabinofuranosidase-like GH127 catalytic" evidence="1">
    <location>
        <begin position="37"/>
        <end position="444"/>
    </location>
</feature>
<sequence>MKKQHFILPLACVAVLAGCSARSNTDDATLQQIPFQQVTLEDNFWLPRLKTQKEVLVPFALDKVRPAMDNLRKTGNWLHGVKDELPFPHRYVASDLYKVMEGAAYLLTLERDAALEHTMDSIIDLIGRAQQDDGYLYEAHTTGVSANHEHWGGAGMGDRPYSWVVHSHELYNMGHMYEGAVAYWQATGKDKWLRIAEKNARHINHVFFEGDPNYNGGKPVNQAPGHEEIELALVKLFHATGDTLYLNMAKRFIDIRGVTYRPDGDGVMSPSYAQQHLPVRQQTKAVGHAVRATYLYSGMADVMAQTGDTTLRPALDSIWTNIVDTRMHITGGLGAVHGIEGFGPEYLLPNKEAYNETCAAVGNVMFNYRMFMAEKDARYIDVAEVALYNNVLAGVSLSGNRFFYVNPLETDSRQAFNQGVKGRSPWFGTACCPSNIARLIPQIPGMMYAYTDDDIYCTFYAGTSTVIPLKKGKVSLSQQTEYPFGETIRFEISPEGGSGRFALHLRIPTWTGTQFVPGRLYSYAGDSRAAWQLLVNGEEVKAVPEKGFVTVSRTWKRGDRVELRLPMPVRFNRALPQVEADRGRLCVTRGPLVYCAEAVDNAAMPASYVLSPDDATGVRKASDGPLKGIDFVMVEARSVQDGADGTLTMVPYYAWDNRGDDAMTVWMADNDSLARASIPVIPEYISDVKATHTFEQDDVLAMVTNGYPASSHDTSIPRWTSWPEKGREQTVEMTLKRPLRLQSLSVYWYDDNGGVQVPQSWTLEYKADGQWKPFPIYVTDEYRVLKDQYNMVHPGEDIKAEALRLHIVPEADAAAGILSVQIEEVK</sequence>
<evidence type="ECO:0000313" key="7">
    <source>
        <dbReference type="Proteomes" id="UP001168478"/>
    </source>
</evidence>
<evidence type="ECO:0000313" key="5">
    <source>
        <dbReference type="EMBL" id="MDN0024156.1"/>
    </source>
</evidence>
<dbReference type="EMBL" id="JAUEIF010000001">
    <property type="protein sequence ID" value="MDN0024156.1"/>
    <property type="molecule type" value="Genomic_DNA"/>
</dbReference>
<dbReference type="Pfam" id="PF20737">
    <property type="entry name" value="Glyco_hydro127C"/>
    <property type="match status" value="1"/>
</dbReference>
<dbReference type="Pfam" id="PF20736">
    <property type="entry name" value="Glyco_hydro127M"/>
    <property type="match status" value="1"/>
</dbReference>
<reference evidence="5" key="2">
    <citation type="submission" date="2023-08" db="EMBL/GenBank/DDBJ databases">
        <title>Identification and characterization of horizontal gene transfer across gut microbiota members of farm animals based on homology search.</title>
        <authorList>
            <person name="Schwarzerova J."/>
            <person name="Nykrynova M."/>
            <person name="Jureckova K."/>
            <person name="Cejkova D."/>
            <person name="Rychlik I."/>
        </authorList>
    </citation>
    <scope>NUCLEOTIDE SEQUENCE</scope>
    <source>
        <strain evidence="5">ET15</strain>
        <strain evidence="4">ET37</strain>
    </source>
</reference>
<protein>
    <submittedName>
        <fullName evidence="5">Glycoside hydrolase family 127 protein</fullName>
    </submittedName>
</protein>
<dbReference type="RefSeq" id="WP_289824473.1">
    <property type="nucleotide sequence ID" value="NZ_JAUEIE010000001.1"/>
</dbReference>
<evidence type="ECO:0000313" key="4">
    <source>
        <dbReference type="EMBL" id="MDN0021660.1"/>
    </source>
</evidence>
<feature type="domain" description="Non-reducing end beta-L-arabinofuranosidase-like GH127 middle" evidence="2">
    <location>
        <begin position="455"/>
        <end position="567"/>
    </location>
</feature>
<gene>
    <name evidence="4" type="ORF">QVN81_01290</name>
    <name evidence="5" type="ORF">QVN84_01280</name>
</gene>
<organism evidence="5 7">
    <name type="scientific">Leyella lascolaii</name>
    <dbReference type="NCBI Taxonomy" id="1776379"/>
    <lineage>
        <taxon>Bacteria</taxon>
        <taxon>Pseudomonadati</taxon>
        <taxon>Bacteroidota</taxon>
        <taxon>Bacteroidia</taxon>
        <taxon>Bacteroidales</taxon>
        <taxon>Prevotellaceae</taxon>
        <taxon>Leyella</taxon>
    </lineage>
</organism>
<dbReference type="Gene3D" id="1.50.10.20">
    <property type="match status" value="1"/>
</dbReference>
<dbReference type="Proteomes" id="UP001168478">
    <property type="component" value="Unassembled WGS sequence"/>
</dbReference>
<dbReference type="PANTHER" id="PTHR43465:SF2">
    <property type="entry name" value="DUF1680 DOMAIN PROTEIN (AFU_ORTHOLOGUE AFUA_1G08910)"/>
    <property type="match status" value="1"/>
</dbReference>
<dbReference type="InterPro" id="IPR049174">
    <property type="entry name" value="Beta-AFase-like"/>
</dbReference>
<dbReference type="SUPFAM" id="SSF48208">
    <property type="entry name" value="Six-hairpin glycosidases"/>
    <property type="match status" value="1"/>
</dbReference>
<dbReference type="InterPro" id="IPR008928">
    <property type="entry name" value="6-hairpin_glycosidase_sf"/>
</dbReference>
<feature type="domain" description="Non-reducing end beta-L-arabinofuranosidase-like GH127 C-terminal" evidence="3">
    <location>
        <begin position="569"/>
        <end position="667"/>
    </location>
</feature>
<dbReference type="Pfam" id="PF07944">
    <property type="entry name" value="Beta-AFase-like_GH127_cat"/>
    <property type="match status" value="1"/>
</dbReference>
<comment type="caution">
    <text evidence="5">The sequence shown here is derived from an EMBL/GenBank/DDBJ whole genome shotgun (WGS) entry which is preliminary data.</text>
</comment>
<dbReference type="EMBL" id="JAUEIE010000001">
    <property type="protein sequence ID" value="MDN0021660.1"/>
    <property type="molecule type" value="Genomic_DNA"/>
</dbReference>
<dbReference type="Gene3D" id="2.60.120.260">
    <property type="entry name" value="Galactose-binding domain-like"/>
    <property type="match status" value="1"/>
</dbReference>
<dbReference type="AlphaFoldDB" id="A0AAW7JJ99"/>
<dbReference type="Proteomes" id="UP001167831">
    <property type="component" value="Unassembled WGS sequence"/>
</dbReference>
<dbReference type="InterPro" id="IPR012878">
    <property type="entry name" value="Beta-AFase-like_GH127_cat"/>
</dbReference>
<evidence type="ECO:0000259" key="2">
    <source>
        <dbReference type="Pfam" id="PF20736"/>
    </source>
</evidence>
<dbReference type="InterPro" id="IPR049049">
    <property type="entry name" value="Beta-AFase-like_GH127_C"/>
</dbReference>
<dbReference type="GO" id="GO:0005975">
    <property type="term" value="P:carbohydrate metabolic process"/>
    <property type="evidence" value="ECO:0007669"/>
    <property type="project" value="InterPro"/>
</dbReference>